<organism evidence="5 6">
    <name type="scientific">Varroa destructor</name>
    <name type="common">Honeybee mite</name>
    <dbReference type="NCBI Taxonomy" id="109461"/>
    <lineage>
        <taxon>Eukaryota</taxon>
        <taxon>Metazoa</taxon>
        <taxon>Ecdysozoa</taxon>
        <taxon>Arthropoda</taxon>
        <taxon>Chelicerata</taxon>
        <taxon>Arachnida</taxon>
        <taxon>Acari</taxon>
        <taxon>Parasitiformes</taxon>
        <taxon>Mesostigmata</taxon>
        <taxon>Gamasina</taxon>
        <taxon>Dermanyssoidea</taxon>
        <taxon>Varroidae</taxon>
        <taxon>Varroa</taxon>
    </lineage>
</organism>
<dbReference type="EnsemblMetazoa" id="XM_022793047">
    <property type="protein sequence ID" value="XP_022648782"/>
    <property type="gene ID" value="LOC111245131"/>
</dbReference>
<evidence type="ECO:0000256" key="1">
    <source>
        <dbReference type="ARBA" id="ARBA00003884"/>
    </source>
</evidence>
<protein>
    <recommendedName>
        <fullName evidence="3">CB1 cannabinoid receptor-interacting protein 1</fullName>
    </recommendedName>
</protein>
<evidence type="ECO:0000256" key="4">
    <source>
        <dbReference type="ARBA" id="ARBA00026030"/>
    </source>
</evidence>
<dbReference type="EnsemblMetazoa" id="XM_022793044">
    <property type="protein sequence ID" value="XP_022648779"/>
    <property type="gene ID" value="LOC111245131"/>
</dbReference>
<reference evidence="5" key="1">
    <citation type="submission" date="2021-01" db="UniProtKB">
        <authorList>
            <consortium name="EnsemblMetazoa"/>
        </authorList>
    </citation>
    <scope>IDENTIFICATION</scope>
</reference>
<dbReference type="GO" id="GO:0005886">
    <property type="term" value="C:plasma membrane"/>
    <property type="evidence" value="ECO:0007669"/>
    <property type="project" value="TreeGrafter"/>
</dbReference>
<dbReference type="EnsemblMetazoa" id="XM_022793043">
    <property type="protein sequence ID" value="XP_022648778"/>
    <property type="gene ID" value="LOC111245131"/>
</dbReference>
<dbReference type="RefSeq" id="XP_022648782.1">
    <property type="nucleotide sequence ID" value="XM_022793047.1"/>
</dbReference>
<dbReference type="GeneID" id="111245131"/>
<accession>A0A7M7J9P6</accession>
<dbReference type="OrthoDB" id="5920443at2759"/>
<dbReference type="RefSeq" id="XP_022648781.1">
    <property type="nucleotide sequence ID" value="XM_022793046.1"/>
</dbReference>
<dbReference type="PANTHER" id="PTHR31952">
    <property type="entry name" value="CB1 CANNABINOID RECEPTOR-INTERACTING PROTEIN 1"/>
    <property type="match status" value="1"/>
</dbReference>
<dbReference type="AlphaFoldDB" id="A0A7M7J9P6"/>
<comment type="similarity">
    <text evidence="2">Belongs to the CNRIP family.</text>
</comment>
<keyword evidence="6" id="KW-1185">Reference proteome</keyword>
<dbReference type="EnsemblMetazoa" id="XM_022793046">
    <property type="protein sequence ID" value="XP_022648781"/>
    <property type="gene ID" value="LOC111245131"/>
</dbReference>
<evidence type="ECO:0000313" key="5">
    <source>
        <dbReference type="EnsemblMetazoa" id="XP_022648779"/>
    </source>
</evidence>
<dbReference type="InParanoid" id="A0A7M7J9P6"/>
<name>A0A7M7J9P6_VARDE</name>
<evidence type="ECO:0000256" key="3">
    <source>
        <dbReference type="ARBA" id="ARBA00015651"/>
    </source>
</evidence>
<dbReference type="RefSeq" id="XP_022648779.1">
    <property type="nucleotide sequence ID" value="XM_022793044.1"/>
</dbReference>
<dbReference type="Pfam" id="PF15043">
    <property type="entry name" value="CNRIP1"/>
    <property type="match status" value="1"/>
</dbReference>
<evidence type="ECO:0000313" key="6">
    <source>
        <dbReference type="Proteomes" id="UP000594260"/>
    </source>
</evidence>
<dbReference type="InterPro" id="IPR029204">
    <property type="entry name" value="CNRIP1"/>
</dbReference>
<evidence type="ECO:0000256" key="2">
    <source>
        <dbReference type="ARBA" id="ARBA00007288"/>
    </source>
</evidence>
<dbReference type="KEGG" id="vde:111245131"/>
<proteinExistence type="inferred from homology"/>
<dbReference type="RefSeq" id="XP_022648780.1">
    <property type="nucleotide sequence ID" value="XM_022793045.1"/>
</dbReference>
<dbReference type="PANTHER" id="PTHR31952:SF1">
    <property type="entry name" value="CB1 CANNABINOID RECEPTOR-INTERACTING PROTEIN 1"/>
    <property type="match status" value="1"/>
</dbReference>
<sequence length="179" mass="20830">MEKQRHALMQRGALPSWRKATIQLIVTIQRMTEIDGADMKYRSLSYKGDGARFDLDTTIKFNINGTYELSIIFRPVVRIERMEIMGDVKTPSEKSRDLESVTYVAYFDTKAKQNSKNGKRDKIHIFLDLGEYGPLNFDLQAKYYREKDNHAVWGNQLHHIDLEAFCSGGEVKISKMLFW</sequence>
<comment type="function">
    <text evidence="1">Suppresses cannabinoid receptor CNR1-mediated tonic inhibition of voltage-gated calcium channels.</text>
</comment>
<dbReference type="GO" id="GO:0031718">
    <property type="term" value="F:type 1 cannabinoid receptor binding"/>
    <property type="evidence" value="ECO:0007669"/>
    <property type="project" value="TreeGrafter"/>
</dbReference>
<comment type="subunit">
    <text evidence="4">Interacts with the cannabinoid receptor CNR1 (via C-terminus). Does not interact with cannabinoid receptor CNR2.</text>
</comment>
<dbReference type="EnsemblMetazoa" id="XM_022793045">
    <property type="protein sequence ID" value="XP_022648780"/>
    <property type="gene ID" value="LOC111245131"/>
</dbReference>
<dbReference type="Proteomes" id="UP000594260">
    <property type="component" value="Unplaced"/>
</dbReference>
<dbReference type="RefSeq" id="XP_022648778.1">
    <property type="nucleotide sequence ID" value="XM_022793043.1"/>
</dbReference>